<gene>
    <name evidence="1" type="ORF">SPELUC_LOCUS16607</name>
</gene>
<protein>
    <submittedName>
        <fullName evidence="1">6394_t:CDS:1</fullName>
    </submittedName>
</protein>
<proteinExistence type="predicted"/>
<evidence type="ECO:0000313" key="1">
    <source>
        <dbReference type="EMBL" id="CAG8783720.1"/>
    </source>
</evidence>
<reference evidence="1" key="1">
    <citation type="submission" date="2021-06" db="EMBL/GenBank/DDBJ databases">
        <authorList>
            <person name="Kallberg Y."/>
            <person name="Tangrot J."/>
            <person name="Rosling A."/>
        </authorList>
    </citation>
    <scope>NUCLEOTIDE SEQUENCE</scope>
    <source>
        <strain evidence="1">28 12/20/2015</strain>
    </source>
</reference>
<sequence length="122" mass="14001">VCKHVHAAHLFNNIKNNKTTLDIVKNELVQYFHNKEHVMPKEQKNLTIYSSSTNAAFEEILQTYSTEGNNIFFYMINYLDNSNDNEMPLDSELEASVIFESNEVSTDSLNEQSSLLAPLIQK</sequence>
<keyword evidence="2" id="KW-1185">Reference proteome</keyword>
<dbReference type="Proteomes" id="UP000789366">
    <property type="component" value="Unassembled WGS sequence"/>
</dbReference>
<evidence type="ECO:0000313" key="2">
    <source>
        <dbReference type="Proteomes" id="UP000789366"/>
    </source>
</evidence>
<feature type="non-terminal residue" evidence="1">
    <location>
        <position position="1"/>
    </location>
</feature>
<comment type="caution">
    <text evidence="1">The sequence shown here is derived from an EMBL/GenBank/DDBJ whole genome shotgun (WGS) entry which is preliminary data.</text>
</comment>
<organism evidence="1 2">
    <name type="scientific">Cetraspora pellucida</name>
    <dbReference type="NCBI Taxonomy" id="1433469"/>
    <lineage>
        <taxon>Eukaryota</taxon>
        <taxon>Fungi</taxon>
        <taxon>Fungi incertae sedis</taxon>
        <taxon>Mucoromycota</taxon>
        <taxon>Glomeromycotina</taxon>
        <taxon>Glomeromycetes</taxon>
        <taxon>Diversisporales</taxon>
        <taxon>Gigasporaceae</taxon>
        <taxon>Cetraspora</taxon>
    </lineage>
</organism>
<dbReference type="EMBL" id="CAJVPW010062704">
    <property type="protein sequence ID" value="CAG8783720.1"/>
    <property type="molecule type" value="Genomic_DNA"/>
</dbReference>
<name>A0ACA9R9L9_9GLOM</name>
<accession>A0ACA9R9L9</accession>